<keyword evidence="6 7" id="KW-0012">Acyltransferase</keyword>
<organism evidence="7 8">
    <name type="scientific">Stagnihabitans tardus</name>
    <dbReference type="NCBI Taxonomy" id="2699202"/>
    <lineage>
        <taxon>Bacteria</taxon>
        <taxon>Pseudomonadati</taxon>
        <taxon>Pseudomonadota</taxon>
        <taxon>Alphaproteobacteria</taxon>
        <taxon>Rhodobacterales</taxon>
        <taxon>Paracoccaceae</taxon>
        <taxon>Stagnihabitans</taxon>
    </lineage>
</organism>
<dbReference type="GO" id="GO:0016746">
    <property type="term" value="F:acyltransferase activity"/>
    <property type="evidence" value="ECO:0007669"/>
    <property type="project" value="UniProtKB-KW"/>
</dbReference>
<dbReference type="AlphaFoldDB" id="A0AAE5BSK4"/>
<dbReference type="CDD" id="cd07984">
    <property type="entry name" value="LPLAT_LABLAT-like"/>
    <property type="match status" value="1"/>
</dbReference>
<comment type="caution">
    <text evidence="7">The sequence shown here is derived from an EMBL/GenBank/DDBJ whole genome shotgun (WGS) entry which is preliminary data.</text>
</comment>
<dbReference type="EMBL" id="JAABNR010000008">
    <property type="protein sequence ID" value="NBZ87965.1"/>
    <property type="molecule type" value="Genomic_DNA"/>
</dbReference>
<proteinExistence type="predicted"/>
<evidence type="ECO:0000256" key="1">
    <source>
        <dbReference type="ARBA" id="ARBA00004533"/>
    </source>
</evidence>
<keyword evidence="4" id="KW-0808">Transferase</keyword>
<accession>A0AAE5BSK4</accession>
<sequence>MSGAGNKGPEVSETWRQRWTLRGQDVFARAVIGLLRALPYGRRVGLGGWILRRIVGPLAGYDRRIAKNLALIWPDLPPTEVKHITQGVCDNLGRTLAELYSPAEFKARAAASPVRGNLEAVLEAQARGQGVILISGHFGNHDIARAMLDGRGHPVAALYRPQSNAEFDRHFSATIRAISEPLFGRERRELAGLVTHLKKGGMLGVLIDQYYHLGEKLDFLGRPAKTSTAMASMALKYDLLLVPVYGIRQPDGVSFELVVEEPIPHSDPVTMTQAVNDSLAAMVRAHPEQWLWAHRRWR</sequence>
<evidence type="ECO:0000256" key="2">
    <source>
        <dbReference type="ARBA" id="ARBA00022475"/>
    </source>
</evidence>
<evidence type="ECO:0000313" key="7">
    <source>
        <dbReference type="EMBL" id="NBZ87965.1"/>
    </source>
</evidence>
<keyword evidence="3" id="KW-0997">Cell inner membrane</keyword>
<dbReference type="GO" id="GO:0009247">
    <property type="term" value="P:glycolipid biosynthetic process"/>
    <property type="evidence" value="ECO:0007669"/>
    <property type="project" value="UniProtKB-ARBA"/>
</dbReference>
<dbReference type="PANTHER" id="PTHR30606:SF10">
    <property type="entry name" value="PHOSPHATIDYLINOSITOL MANNOSIDE ACYLTRANSFERASE"/>
    <property type="match status" value="1"/>
</dbReference>
<gene>
    <name evidence="7" type="ORF">GV832_10280</name>
</gene>
<keyword evidence="5" id="KW-0472">Membrane</keyword>
<keyword evidence="8" id="KW-1185">Reference proteome</keyword>
<dbReference type="Pfam" id="PF03279">
    <property type="entry name" value="Lip_A_acyltrans"/>
    <property type="match status" value="1"/>
</dbReference>
<evidence type="ECO:0000256" key="5">
    <source>
        <dbReference type="ARBA" id="ARBA00023136"/>
    </source>
</evidence>
<protein>
    <submittedName>
        <fullName evidence="7">Lauroyl acyltransferase</fullName>
    </submittedName>
</protein>
<dbReference type="InterPro" id="IPR004960">
    <property type="entry name" value="LipA_acyltrans"/>
</dbReference>
<evidence type="ECO:0000256" key="6">
    <source>
        <dbReference type="ARBA" id="ARBA00023315"/>
    </source>
</evidence>
<dbReference type="Proteomes" id="UP001193501">
    <property type="component" value="Unassembled WGS sequence"/>
</dbReference>
<comment type="subcellular location">
    <subcellularLocation>
        <location evidence="1">Cell inner membrane</location>
    </subcellularLocation>
</comment>
<dbReference type="GO" id="GO:0005886">
    <property type="term" value="C:plasma membrane"/>
    <property type="evidence" value="ECO:0007669"/>
    <property type="project" value="UniProtKB-SubCell"/>
</dbReference>
<evidence type="ECO:0000256" key="4">
    <source>
        <dbReference type="ARBA" id="ARBA00022679"/>
    </source>
</evidence>
<evidence type="ECO:0000256" key="3">
    <source>
        <dbReference type="ARBA" id="ARBA00022519"/>
    </source>
</evidence>
<evidence type="ECO:0000313" key="8">
    <source>
        <dbReference type="Proteomes" id="UP001193501"/>
    </source>
</evidence>
<name>A0AAE5BSK4_9RHOB</name>
<reference evidence="7" key="1">
    <citation type="submission" date="2020-01" db="EMBL/GenBank/DDBJ databases">
        <authorList>
            <person name="Chen W.-M."/>
        </authorList>
    </citation>
    <scope>NUCLEOTIDE SEQUENCE</scope>
    <source>
        <strain evidence="7">CYK-10</strain>
    </source>
</reference>
<dbReference type="PANTHER" id="PTHR30606">
    <property type="entry name" value="LIPID A BIOSYNTHESIS LAUROYL ACYLTRANSFERASE"/>
    <property type="match status" value="1"/>
</dbReference>
<keyword evidence="2" id="KW-1003">Cell membrane</keyword>